<dbReference type="SUPFAM" id="SSF48371">
    <property type="entry name" value="ARM repeat"/>
    <property type="match status" value="1"/>
</dbReference>
<dbReference type="InterPro" id="IPR016024">
    <property type="entry name" value="ARM-type_fold"/>
</dbReference>
<dbReference type="GO" id="GO:0005876">
    <property type="term" value="C:spindle microtubule"/>
    <property type="evidence" value="ECO:0007669"/>
    <property type="project" value="TreeGrafter"/>
</dbReference>
<feature type="compositionally biased region" description="Polar residues" evidence="1">
    <location>
        <begin position="234"/>
        <end position="245"/>
    </location>
</feature>
<organism evidence="2 3">
    <name type="scientific">Diatraea saccharalis</name>
    <name type="common">sugarcane borer</name>
    <dbReference type="NCBI Taxonomy" id="40085"/>
    <lineage>
        <taxon>Eukaryota</taxon>
        <taxon>Metazoa</taxon>
        <taxon>Ecdysozoa</taxon>
        <taxon>Arthropoda</taxon>
        <taxon>Hexapoda</taxon>
        <taxon>Insecta</taxon>
        <taxon>Pterygota</taxon>
        <taxon>Neoptera</taxon>
        <taxon>Endopterygota</taxon>
        <taxon>Lepidoptera</taxon>
        <taxon>Glossata</taxon>
        <taxon>Ditrysia</taxon>
        <taxon>Pyraloidea</taxon>
        <taxon>Crambidae</taxon>
        <taxon>Crambinae</taxon>
        <taxon>Diatraea</taxon>
    </lineage>
</organism>
<dbReference type="Gene3D" id="1.25.10.10">
    <property type="entry name" value="Leucine-rich Repeat Variant"/>
    <property type="match status" value="1"/>
</dbReference>
<feature type="compositionally biased region" description="Low complexity" evidence="1">
    <location>
        <begin position="523"/>
        <end position="538"/>
    </location>
</feature>
<evidence type="ECO:0000313" key="3">
    <source>
        <dbReference type="Proteomes" id="UP001153714"/>
    </source>
</evidence>
<feature type="compositionally biased region" description="Polar residues" evidence="1">
    <location>
        <begin position="268"/>
        <end position="277"/>
    </location>
</feature>
<dbReference type="GO" id="GO:0005881">
    <property type="term" value="C:cytoplasmic microtubule"/>
    <property type="evidence" value="ECO:0007669"/>
    <property type="project" value="TreeGrafter"/>
</dbReference>
<evidence type="ECO:0000313" key="2">
    <source>
        <dbReference type="EMBL" id="CAG9787445.1"/>
    </source>
</evidence>
<dbReference type="GO" id="GO:0045180">
    <property type="term" value="C:basal cortex"/>
    <property type="evidence" value="ECO:0007669"/>
    <property type="project" value="TreeGrafter"/>
</dbReference>
<dbReference type="PANTHER" id="PTHR21567">
    <property type="entry name" value="CLASP"/>
    <property type="match status" value="1"/>
</dbReference>
<feature type="region of interest" description="Disordered" evidence="1">
    <location>
        <begin position="261"/>
        <end position="280"/>
    </location>
</feature>
<dbReference type="OrthoDB" id="63891at2759"/>
<feature type="region of interest" description="Disordered" evidence="1">
    <location>
        <begin position="523"/>
        <end position="545"/>
    </location>
</feature>
<evidence type="ECO:0008006" key="4">
    <source>
        <dbReference type="Google" id="ProtNLM"/>
    </source>
</evidence>
<dbReference type="GO" id="GO:0000776">
    <property type="term" value="C:kinetochore"/>
    <property type="evidence" value="ECO:0007669"/>
    <property type="project" value="TreeGrafter"/>
</dbReference>
<name>A0A9N9WDG5_9NEOP</name>
<dbReference type="GO" id="GO:0005815">
    <property type="term" value="C:microtubule organizing center"/>
    <property type="evidence" value="ECO:0007669"/>
    <property type="project" value="TreeGrafter"/>
</dbReference>
<evidence type="ECO:0000256" key="1">
    <source>
        <dbReference type="SAM" id="MobiDB-lite"/>
    </source>
</evidence>
<protein>
    <recommendedName>
        <fullName evidence="4">TOG domain-containing protein</fullName>
    </recommendedName>
</protein>
<dbReference type="GO" id="GO:0072686">
    <property type="term" value="C:mitotic spindle"/>
    <property type="evidence" value="ECO:0007669"/>
    <property type="project" value="TreeGrafter"/>
</dbReference>
<reference evidence="2" key="2">
    <citation type="submission" date="2022-10" db="EMBL/GenBank/DDBJ databases">
        <authorList>
            <consortium name="ENA_rothamsted_submissions"/>
            <consortium name="culmorum"/>
            <person name="King R."/>
        </authorList>
    </citation>
    <scope>NUCLEOTIDE SEQUENCE</scope>
</reference>
<proteinExistence type="predicted"/>
<dbReference type="PANTHER" id="PTHR21567:SF88">
    <property type="entry name" value="TOG DOMAIN-CONTAINING PROTEIN"/>
    <property type="match status" value="1"/>
</dbReference>
<feature type="region of interest" description="Disordered" evidence="1">
    <location>
        <begin position="216"/>
        <end position="250"/>
    </location>
</feature>
<dbReference type="GO" id="GO:0090307">
    <property type="term" value="P:mitotic spindle assembly"/>
    <property type="evidence" value="ECO:0007669"/>
    <property type="project" value="TreeGrafter"/>
</dbReference>
<gene>
    <name evidence="2" type="ORF">DIATSA_LOCUS5325</name>
</gene>
<dbReference type="GO" id="GO:0008017">
    <property type="term" value="F:microtubule binding"/>
    <property type="evidence" value="ECO:0007669"/>
    <property type="project" value="TreeGrafter"/>
</dbReference>
<reference evidence="2" key="1">
    <citation type="submission" date="2021-12" db="EMBL/GenBank/DDBJ databases">
        <authorList>
            <person name="King R."/>
        </authorList>
    </citation>
    <scope>NUCLEOTIDE SEQUENCE</scope>
</reference>
<dbReference type="GO" id="GO:0040001">
    <property type="term" value="P:establishment of mitotic spindle localization"/>
    <property type="evidence" value="ECO:0007669"/>
    <property type="project" value="TreeGrafter"/>
</dbReference>
<dbReference type="AlphaFoldDB" id="A0A9N9WDG5"/>
<keyword evidence="3" id="KW-1185">Reference proteome</keyword>
<sequence>MDNEIEDLVGDVKYTDSQKSVATSNMYSMDFTDSSSDKNNSSGKETYVIEWDESDDSEKYFNLHENQSVINLNNKATTPITVNYNVNIERETINKSTSASFHKCAIAQEIFTQTSKTIIELAEKEGLKKTIESRTLQTQTSLLSIAENKKIEYRIQVSGAQTTFVRYDDLYAEGNDPFHVACNGVHNYNEMPLDDESSKRLHDRKSECSFDDNVAINIANESNGDGENKEETSYENNSLFDQTSKSDTDIEEDSLMCNEYNDNRNYKADSTSDTSEVPKSVDDDIENLYKKLSEKNNFYLNAERSCEPITSRFNTLTTLTEEPLKNENVLDITPLGDGIVDTKEDDKYVLFVIDSGIKVKVLPDNENTKVKEDKDIFKLPPLKSNQSCPTSPHFNFKYSVNQQAGNKNSFLEGEQKNCPLDDRWEIANKDLAAGESPLISGRSDQLAKRLFEPIQLPPIHADGNIKNIVGKVITNEFNKISNVTVKNDLHNKHLESINIKDKIGELKMNNNLKYWPQFRYSNSTTESRTSRSPSPDTPSLEDSRLGDVAERGCEALCSELLKRLKSTSWFEVSDTLLELPKVMDKFWGVIHETRIADLIRQVSCHVDSPRTQVARYACNTLASILKNTNYTKKPDFYEAVTILLVKTGSFSRPVRRAANVALDAIVSGVELPHAVTALCIHGTSHKNPLVRCAAARLLVVSCALAAGGRELLRTRPPSAVCARRHALRSLAALLEDKNVETRKYAERLYSMLRPLTNFEAFYLTDLEVEVATRQMKKYDQLLLCGPPKEHR</sequence>
<dbReference type="Proteomes" id="UP001153714">
    <property type="component" value="Chromosome 17"/>
</dbReference>
<dbReference type="EMBL" id="OU893348">
    <property type="protein sequence ID" value="CAG9787445.1"/>
    <property type="molecule type" value="Genomic_DNA"/>
</dbReference>
<dbReference type="InterPro" id="IPR011989">
    <property type="entry name" value="ARM-like"/>
</dbReference>
<accession>A0A9N9WDG5</accession>